<accession>A0ABV8APL2</accession>
<comment type="caution">
    <text evidence="3">The sequence shown here is derived from an EMBL/GenBank/DDBJ whole genome shotgun (WGS) entry which is preliminary data.</text>
</comment>
<dbReference type="EMBL" id="JBHRZS010000006">
    <property type="protein sequence ID" value="MFC3879679.1"/>
    <property type="molecule type" value="Genomic_DNA"/>
</dbReference>
<evidence type="ECO:0000256" key="1">
    <source>
        <dbReference type="SAM" id="Coils"/>
    </source>
</evidence>
<feature type="transmembrane region" description="Helical" evidence="2">
    <location>
        <begin position="33"/>
        <end position="51"/>
    </location>
</feature>
<protein>
    <submittedName>
        <fullName evidence="3">Uncharacterized protein</fullName>
    </submittedName>
</protein>
<keyword evidence="4" id="KW-1185">Reference proteome</keyword>
<organism evidence="3 4">
    <name type="scientific">Algoriphagus namhaensis</name>
    <dbReference type="NCBI Taxonomy" id="915353"/>
    <lineage>
        <taxon>Bacteria</taxon>
        <taxon>Pseudomonadati</taxon>
        <taxon>Bacteroidota</taxon>
        <taxon>Cytophagia</taxon>
        <taxon>Cytophagales</taxon>
        <taxon>Cyclobacteriaceae</taxon>
        <taxon>Algoriphagus</taxon>
    </lineage>
</organism>
<keyword evidence="2" id="KW-0812">Transmembrane</keyword>
<evidence type="ECO:0000313" key="4">
    <source>
        <dbReference type="Proteomes" id="UP001595805"/>
    </source>
</evidence>
<gene>
    <name evidence="3" type="ORF">ACFOSV_05810</name>
</gene>
<dbReference type="RefSeq" id="WP_377904327.1">
    <property type="nucleotide sequence ID" value="NZ_JBHRZS010000006.1"/>
</dbReference>
<reference evidence="4" key="1">
    <citation type="journal article" date="2019" name="Int. J. Syst. Evol. Microbiol.">
        <title>The Global Catalogue of Microorganisms (GCM) 10K type strain sequencing project: providing services to taxonomists for standard genome sequencing and annotation.</title>
        <authorList>
            <consortium name="The Broad Institute Genomics Platform"/>
            <consortium name="The Broad Institute Genome Sequencing Center for Infectious Disease"/>
            <person name="Wu L."/>
            <person name="Ma J."/>
        </authorList>
    </citation>
    <scope>NUCLEOTIDE SEQUENCE [LARGE SCALE GENOMIC DNA]</scope>
    <source>
        <strain evidence="4">CCUG 60523</strain>
    </source>
</reference>
<sequence>MMSKKDDLAKKSEELEQTLSQQLSLLQNDSKDYLKFAGIALAGGLLTYAIIHRKSRKKEQKIEKAMALLEKEGLLSEEIEERLTKPAKSSFWPTLSQRLLILGLAFAKEKILPELLNPSGNGEDQGADL</sequence>
<feature type="coiled-coil region" evidence="1">
    <location>
        <begin position="5"/>
        <end position="72"/>
    </location>
</feature>
<name>A0ABV8APL2_9BACT</name>
<dbReference type="Proteomes" id="UP001595805">
    <property type="component" value="Unassembled WGS sequence"/>
</dbReference>
<evidence type="ECO:0000313" key="3">
    <source>
        <dbReference type="EMBL" id="MFC3879679.1"/>
    </source>
</evidence>
<keyword evidence="2" id="KW-0472">Membrane</keyword>
<evidence type="ECO:0000256" key="2">
    <source>
        <dbReference type="SAM" id="Phobius"/>
    </source>
</evidence>
<proteinExistence type="predicted"/>
<keyword evidence="2" id="KW-1133">Transmembrane helix</keyword>
<keyword evidence="1" id="KW-0175">Coiled coil</keyword>